<dbReference type="EMBL" id="JBAWSX010000006">
    <property type="protein sequence ID" value="MEI4801995.1"/>
    <property type="molecule type" value="Genomic_DNA"/>
</dbReference>
<accession>A0ABU8FJZ1</accession>
<evidence type="ECO:0000313" key="1">
    <source>
        <dbReference type="EMBL" id="MEI4801995.1"/>
    </source>
</evidence>
<dbReference type="Proteomes" id="UP001372526">
    <property type="component" value="Unassembled WGS sequence"/>
</dbReference>
<keyword evidence="2" id="KW-1185">Reference proteome</keyword>
<sequence length="66" mass="7706">MVGSYAIEIKDVIDNKTYLLCEEDSNKVLTFTTYEDADGYNYEFEDTLSDWLTSRVVKTSEYFNIV</sequence>
<comment type="caution">
    <text evidence="1">The sequence shown here is derived from an EMBL/GenBank/DDBJ whole genome shotgun (WGS) entry which is preliminary data.</text>
</comment>
<organism evidence="1 2">
    <name type="scientific">Bacillus bruguierae</name>
    <dbReference type="NCBI Taxonomy" id="3127667"/>
    <lineage>
        <taxon>Bacteria</taxon>
        <taxon>Bacillati</taxon>
        <taxon>Bacillota</taxon>
        <taxon>Bacilli</taxon>
        <taxon>Bacillales</taxon>
        <taxon>Bacillaceae</taxon>
        <taxon>Bacillus</taxon>
    </lineage>
</organism>
<proteinExistence type="predicted"/>
<protein>
    <submittedName>
        <fullName evidence="1">Uncharacterized protein</fullName>
    </submittedName>
</protein>
<reference evidence="1 2" key="1">
    <citation type="submission" date="2024-01" db="EMBL/GenBank/DDBJ databases">
        <title>Seven novel Bacillus-like species.</title>
        <authorList>
            <person name="Liu G."/>
        </authorList>
    </citation>
    <scope>NUCLEOTIDE SEQUENCE [LARGE SCALE GENOMIC DNA]</scope>
    <source>
        <strain evidence="1 2">FJAT-51639</strain>
    </source>
</reference>
<gene>
    <name evidence="1" type="ORF">WAZ07_11785</name>
</gene>
<dbReference type="RefSeq" id="WP_336472611.1">
    <property type="nucleotide sequence ID" value="NZ_JBAWSX010000006.1"/>
</dbReference>
<evidence type="ECO:0000313" key="2">
    <source>
        <dbReference type="Proteomes" id="UP001372526"/>
    </source>
</evidence>
<name>A0ABU8FJZ1_9BACI</name>